<sequence>MNIRNIPFVTSDLAQVEPVEVKGDTGYSLWRSQTFGDINIHLAEYSPGYASDHWCAKGHILYVLEGTLHTRLQDGREFTLTPGMSYQCEDDNYPHRSHTETGVKLFIVD</sequence>
<evidence type="ECO:0000313" key="2">
    <source>
        <dbReference type="Proteomes" id="UP000246569"/>
    </source>
</evidence>
<reference evidence="1 2" key="1">
    <citation type="submission" date="2018-05" db="EMBL/GenBank/DDBJ databases">
        <title>Genomic Encyclopedia of Type Strains, Phase IV (KMG-IV): sequencing the most valuable type-strain genomes for metagenomic binning, comparative biology and taxonomic classification.</title>
        <authorList>
            <person name="Goeker M."/>
        </authorList>
    </citation>
    <scope>NUCLEOTIDE SEQUENCE [LARGE SCALE GENOMIC DNA]</scope>
    <source>
        <strain evidence="1 2">DSM 23606</strain>
    </source>
</reference>
<dbReference type="InterPro" id="IPR014710">
    <property type="entry name" value="RmlC-like_jellyroll"/>
</dbReference>
<dbReference type="InterPro" id="IPR047713">
    <property type="entry name" value="DHCW_cupin"/>
</dbReference>
<dbReference type="Proteomes" id="UP000246569">
    <property type="component" value="Unassembled WGS sequence"/>
</dbReference>
<name>A0A317MRW7_9GAMM</name>
<dbReference type="SUPFAM" id="SSF51182">
    <property type="entry name" value="RmlC-like cupins"/>
    <property type="match status" value="1"/>
</dbReference>
<dbReference type="NCBIfam" id="NF038084">
    <property type="entry name" value="DHCW_cupin"/>
    <property type="match status" value="1"/>
</dbReference>
<dbReference type="Gene3D" id="2.60.120.10">
    <property type="entry name" value="Jelly Rolls"/>
    <property type="match status" value="1"/>
</dbReference>
<keyword evidence="2" id="KW-1185">Reference proteome</keyword>
<dbReference type="EMBL" id="QGTJ01000012">
    <property type="protein sequence ID" value="PWV59120.1"/>
    <property type="molecule type" value="Genomic_DNA"/>
</dbReference>
<proteinExistence type="predicted"/>
<dbReference type="InterPro" id="IPR011051">
    <property type="entry name" value="RmlC_Cupin_sf"/>
</dbReference>
<evidence type="ECO:0000313" key="1">
    <source>
        <dbReference type="EMBL" id="PWV59120.1"/>
    </source>
</evidence>
<evidence type="ECO:0008006" key="3">
    <source>
        <dbReference type="Google" id="ProtNLM"/>
    </source>
</evidence>
<gene>
    <name evidence="1" type="ORF">C7443_112120</name>
</gene>
<comment type="caution">
    <text evidence="1">The sequence shown here is derived from an EMBL/GenBank/DDBJ whole genome shotgun (WGS) entry which is preliminary data.</text>
</comment>
<accession>A0A317MRW7</accession>
<dbReference type="RefSeq" id="WP_110019964.1">
    <property type="nucleotide sequence ID" value="NZ_QGTJ01000012.1"/>
</dbReference>
<dbReference type="OrthoDB" id="9794443at2"/>
<protein>
    <recommendedName>
        <fullName evidence="3">Cupin 2 conserved barrel domain-containing protein</fullName>
    </recommendedName>
</protein>
<organism evidence="1 2">
    <name type="scientific">Plasticicumulans acidivorans</name>
    <dbReference type="NCBI Taxonomy" id="886464"/>
    <lineage>
        <taxon>Bacteria</taxon>
        <taxon>Pseudomonadati</taxon>
        <taxon>Pseudomonadota</taxon>
        <taxon>Gammaproteobacteria</taxon>
        <taxon>Candidatus Competibacteraceae</taxon>
        <taxon>Plasticicumulans</taxon>
    </lineage>
</organism>
<dbReference type="AlphaFoldDB" id="A0A317MRW7"/>